<dbReference type="Proteomes" id="UP000779233">
    <property type="component" value="Unassembled WGS sequence"/>
</dbReference>
<proteinExistence type="predicted"/>
<accession>A0A8S4HHP6</accession>
<evidence type="ECO:0000313" key="2">
    <source>
        <dbReference type="Proteomes" id="UP000779233"/>
    </source>
</evidence>
<name>A0A8S4HHP6_PLAVI</name>
<reference evidence="1" key="1">
    <citation type="submission" date="2021-09" db="EMBL/GenBank/DDBJ databases">
        <authorList>
            <consortium name="Pathogen Informatics"/>
        </authorList>
    </citation>
    <scope>NUCLEOTIDE SEQUENCE</scope>
    <source>
        <strain evidence="1">PvW1</strain>
    </source>
</reference>
<dbReference type="InterPro" id="IPR008780">
    <property type="entry name" value="Plasmodium_Vir"/>
</dbReference>
<evidence type="ECO:0000313" key="1">
    <source>
        <dbReference type="EMBL" id="CAG9481967.1"/>
    </source>
</evidence>
<dbReference type="VEuPathDB" id="PlasmoDB:PVPAM_010007000"/>
<organism evidence="1 2">
    <name type="scientific">Plasmodium vivax</name>
    <name type="common">malaria parasite P. vivax</name>
    <dbReference type="NCBI Taxonomy" id="5855"/>
    <lineage>
        <taxon>Eukaryota</taxon>
        <taxon>Sar</taxon>
        <taxon>Alveolata</taxon>
        <taxon>Apicomplexa</taxon>
        <taxon>Aconoidasida</taxon>
        <taxon>Haemosporida</taxon>
        <taxon>Plasmodiidae</taxon>
        <taxon>Plasmodium</taxon>
        <taxon>Plasmodium (Plasmodium)</taxon>
    </lineage>
</organism>
<protein>
    <submittedName>
        <fullName evidence="1">(malaria parasite P. vivax) hypothetical protein</fullName>
    </submittedName>
</protein>
<dbReference type="AlphaFoldDB" id="A0A8S4HHP6"/>
<dbReference type="EMBL" id="CAJZCX010000012">
    <property type="protein sequence ID" value="CAG9481967.1"/>
    <property type="molecule type" value="Genomic_DNA"/>
</dbReference>
<comment type="caution">
    <text evidence="1">The sequence shown here is derived from an EMBL/GenBank/DDBJ whole genome shotgun (WGS) entry which is preliminary data.</text>
</comment>
<gene>
    <name evidence="1" type="ORF">PVW1_060032900</name>
</gene>
<dbReference type="Pfam" id="PF05795">
    <property type="entry name" value="Plasmodium_Vir"/>
    <property type="match status" value="1"/>
</dbReference>
<sequence>MKIYYKKEDINKLTSNVMYDKFERANDDCSSVHEFSDIKDELRNYYIPSHISDKIAKAICFIYNKKKNLGEKFNNELCPYLYYWIGDKIYSNISETAKFIRIVNMIYQVLNSTNFHNICKPIKVDIDKVTFNNNKLLFDYSMNYKHIHLNTISGATRCDEDYIGFIKRYINTYNDAHENCTGTREKKYDCDYFDELFKRDEYMQLPEFYCLKYNPLTPSTEAQSAYETSQYTSPGITGSKMDPVLSVNLDPTRKYVERRSQRPHGNDSSVAYQLSDDGLIRHQEDTTEGGTSKTIAGSIVPVLGVSSFSLLLYKVTPVGGYINRLLGRNRNMYNNIEYMDAFNPYSEGMDLQDRRMNISYNRL</sequence>